<accession>A0A554LW51</accession>
<proteinExistence type="predicted"/>
<sequence>MPRKKRIKEKKEPLIIWIPDNTIDYDIPPAEAIKDLPGSDPIILDIPMEIWNGGKSGIVKGVDIPLYIYPWPFSTNQGLGFLERTFGGCGVPAEIVPLKNHKEKLWDLGIRWIPALGDKKTLWQDKRGRTRIVYLDLGVDDFGFVLGFPDRPWRSTDALIGAPRLTHY</sequence>
<dbReference type="AlphaFoldDB" id="A0A554LW51"/>
<dbReference type="EMBL" id="VMGL01000016">
    <property type="protein sequence ID" value="TSC97091.1"/>
    <property type="molecule type" value="Genomic_DNA"/>
</dbReference>
<comment type="caution">
    <text evidence="1">The sequence shown here is derived from an EMBL/GenBank/DDBJ whole genome shotgun (WGS) entry which is preliminary data.</text>
</comment>
<evidence type="ECO:0000313" key="1">
    <source>
        <dbReference type="EMBL" id="TSC97091.1"/>
    </source>
</evidence>
<reference evidence="1 2" key="1">
    <citation type="submission" date="2017-07" db="EMBL/GenBank/DDBJ databases">
        <title>Mechanisms for carbon and nitrogen cycling indicate functional differentiation within the Candidate Phyla Radiation.</title>
        <authorList>
            <person name="Danczak R.E."/>
            <person name="Johnston M.D."/>
            <person name="Kenah C."/>
            <person name="Slattery M."/>
            <person name="Wrighton K.C."/>
            <person name="Wilkins M.J."/>
        </authorList>
    </citation>
    <scope>NUCLEOTIDE SEQUENCE [LARGE SCALE GENOMIC DNA]</scope>
    <source>
        <strain evidence="1">Licking1014_2</strain>
    </source>
</reference>
<protein>
    <submittedName>
        <fullName evidence="1">Uncharacterized protein</fullName>
    </submittedName>
</protein>
<evidence type="ECO:0000313" key="2">
    <source>
        <dbReference type="Proteomes" id="UP000318711"/>
    </source>
</evidence>
<name>A0A554LW51_9BACT</name>
<gene>
    <name evidence="1" type="ORF">CEN88_191</name>
</gene>
<dbReference type="Proteomes" id="UP000318711">
    <property type="component" value="Unassembled WGS sequence"/>
</dbReference>
<organism evidence="1 2">
    <name type="scientific">Candidatus Berkelbacteria bacterium Licking1014_2</name>
    <dbReference type="NCBI Taxonomy" id="2017146"/>
    <lineage>
        <taxon>Bacteria</taxon>
        <taxon>Candidatus Berkelbacteria</taxon>
    </lineage>
</organism>